<dbReference type="EMBL" id="FNZE01000003">
    <property type="protein sequence ID" value="SEI97780.1"/>
    <property type="molecule type" value="Genomic_DNA"/>
</dbReference>
<protein>
    <submittedName>
        <fullName evidence="6">Nucleotide-binding universal stress protein, UspA family</fullName>
    </submittedName>
</protein>
<dbReference type="AlphaFoldDB" id="A0A1H6VAW2"/>
<feature type="domain" description="UspA" evidence="5">
    <location>
        <begin position="134"/>
        <end position="272"/>
    </location>
</feature>
<evidence type="ECO:0000313" key="7">
    <source>
        <dbReference type="Proteomes" id="UP000242930"/>
    </source>
</evidence>
<comment type="function">
    <text evidence="4">Required for resistance to DNA-damaging agents.</text>
</comment>
<keyword evidence="3" id="KW-0963">Cytoplasm</keyword>
<accession>A0A1H6VAW2</accession>
<name>A0A1H6VAW2_9PSED</name>
<evidence type="ECO:0000256" key="4">
    <source>
        <dbReference type="ARBA" id="ARBA00037131"/>
    </source>
</evidence>
<dbReference type="PANTHER" id="PTHR47892:SF1">
    <property type="entry name" value="UNIVERSAL STRESS PROTEIN E"/>
    <property type="match status" value="1"/>
</dbReference>
<sequence>MQEIRSILVVLEPDQPDGLALKRARLIAGATQSELHLVVCDGQQDHGTWLGELADTLREEGYSVSTRQDWQESSHQTIIAAQQAEGCGLVIKQHYPDNPLKKALLTPDDWKLLRYCPCPVLLVKTDRPWTGGNVLAAVDVGNDDPEHRTLHASIVCHAHDVAHLAKGELHVLSAHPAPLLSAADPTFQLRETIAARYRESCQRFQDEYGLSNHQLHIAEGPADLLIPQMALQLDAVVTVIGSVARTGLSGALIGNTAEVVLDVLESDVLVLKPDDICDQLEKLIEEQA</sequence>
<dbReference type="InterPro" id="IPR006016">
    <property type="entry name" value="UspA"/>
</dbReference>
<dbReference type="RefSeq" id="WP_090308251.1">
    <property type="nucleotide sequence ID" value="NZ_FNZE01000003.1"/>
</dbReference>
<dbReference type="Gene3D" id="3.40.50.12370">
    <property type="match status" value="1"/>
</dbReference>
<reference evidence="7" key="1">
    <citation type="submission" date="2016-10" db="EMBL/GenBank/DDBJ databases">
        <authorList>
            <person name="Varghese N."/>
            <person name="Submissions S."/>
        </authorList>
    </citation>
    <scope>NUCLEOTIDE SEQUENCE [LARGE SCALE GENOMIC DNA]</scope>
    <source>
        <strain evidence="7">LMG 25967</strain>
    </source>
</reference>
<evidence type="ECO:0000313" key="6">
    <source>
        <dbReference type="EMBL" id="SEI97780.1"/>
    </source>
</evidence>
<dbReference type="Proteomes" id="UP000242930">
    <property type="component" value="Unassembled WGS sequence"/>
</dbReference>
<evidence type="ECO:0000256" key="2">
    <source>
        <dbReference type="ARBA" id="ARBA00008791"/>
    </source>
</evidence>
<dbReference type="SUPFAM" id="SSF52402">
    <property type="entry name" value="Adenine nucleotide alpha hydrolases-like"/>
    <property type="match status" value="2"/>
</dbReference>
<organism evidence="6 7">
    <name type="scientific">Pseudomonas linyingensis</name>
    <dbReference type="NCBI Taxonomy" id="915471"/>
    <lineage>
        <taxon>Bacteria</taxon>
        <taxon>Pseudomonadati</taxon>
        <taxon>Pseudomonadota</taxon>
        <taxon>Gammaproteobacteria</taxon>
        <taxon>Pseudomonadales</taxon>
        <taxon>Pseudomonadaceae</taxon>
        <taxon>Pseudomonas</taxon>
    </lineage>
</organism>
<comment type="subcellular location">
    <subcellularLocation>
        <location evidence="1">Cytoplasm</location>
    </subcellularLocation>
</comment>
<keyword evidence="7" id="KW-1185">Reference proteome</keyword>
<evidence type="ECO:0000259" key="5">
    <source>
        <dbReference type="Pfam" id="PF00582"/>
    </source>
</evidence>
<dbReference type="STRING" id="915471.SAMN05216201_103324"/>
<gene>
    <name evidence="6" type="ORF">SAMN05216201_103324</name>
</gene>
<dbReference type="GO" id="GO:0005737">
    <property type="term" value="C:cytoplasm"/>
    <property type="evidence" value="ECO:0007669"/>
    <property type="project" value="UniProtKB-SubCell"/>
</dbReference>
<proteinExistence type="inferred from homology"/>
<comment type="similarity">
    <text evidence="2">Belongs to the universal stress protein A family.</text>
</comment>
<dbReference type="OrthoDB" id="239260at2"/>
<evidence type="ECO:0000256" key="3">
    <source>
        <dbReference type="ARBA" id="ARBA00022490"/>
    </source>
</evidence>
<evidence type="ECO:0000256" key="1">
    <source>
        <dbReference type="ARBA" id="ARBA00004496"/>
    </source>
</evidence>
<dbReference type="Pfam" id="PF00582">
    <property type="entry name" value="Usp"/>
    <property type="match status" value="1"/>
</dbReference>
<dbReference type="PANTHER" id="PTHR47892">
    <property type="entry name" value="UNIVERSAL STRESS PROTEIN E"/>
    <property type="match status" value="1"/>
</dbReference>